<protein>
    <submittedName>
        <fullName evidence="2">Portal</fullName>
    </submittedName>
</protein>
<sequence length="484" mass="55479">MPGLQEEMLTLMMKAEKLGAGNDFEHRVTDSAQKIFESAKESVPMKDSYGNSLLSIGNKEVSEHFSNYNFDNDTLNWWLWLALYNESWVFRRVIDKPSQDMIRCGITLAGSNPKFSNVMRKLQAKRTDFINLLQWGSLFGGSIACMLFDNFSDDDYKQPMDIEKARKAKTMRFYVVDRWYGVAPSSEMVDDMNSIDYGKPKIYNVTFADGVTKTMYHDFVLRYEHRTAPKLIKNGQLQGWGYAEGAHILGELSRDEKLKNSVQSLIDKSLIEVIKMAGMRGIFMGQDAENEEQLRKRLEMVNWGRNFNSLTFLDKEDDYQEHGFAGLTGLSNLLEQNMWQISAAVEMQGVLFGDLKQGFSNDVDALERYDETINGRCESYLRPVYEKFLGLLFQLEGIEDKVEFTFDSLLVKKQDEDRIKGLSSFVDLCAKLQDAGVLTPKLTGQALMKYVNKGEINFGLTQDELDKLDDKFKEELENIKIGED</sequence>
<organism evidence="2">
    <name type="scientific">Phage sp. ctqZP6</name>
    <dbReference type="NCBI Taxonomy" id="2828010"/>
    <lineage>
        <taxon>Viruses</taxon>
    </lineage>
</organism>
<reference evidence="2" key="1">
    <citation type="journal article" date="2021" name="Proc. Natl. Acad. Sci. U.S.A.">
        <title>A Catalog of Tens of Thousands of Viruses from Human Metagenomes Reveals Hidden Associations with Chronic Diseases.</title>
        <authorList>
            <person name="Tisza M.J."/>
            <person name="Buck C.B."/>
        </authorList>
    </citation>
    <scope>NUCLEOTIDE SEQUENCE</scope>
    <source>
        <strain evidence="2">CtqZP6</strain>
    </source>
</reference>
<feature type="domain" description="Anti-CBASS protein Acb1-like N-terminal" evidence="1">
    <location>
        <begin position="81"/>
        <end position="416"/>
    </location>
</feature>
<proteinExistence type="predicted"/>
<dbReference type="InterPro" id="IPR024459">
    <property type="entry name" value="Acb1-like_N"/>
</dbReference>
<name>A0A8S5SJ37_9VIRU</name>
<evidence type="ECO:0000313" key="2">
    <source>
        <dbReference type="EMBL" id="DAF50562.1"/>
    </source>
</evidence>
<dbReference type="EMBL" id="BK032598">
    <property type="protein sequence ID" value="DAF50562.1"/>
    <property type="molecule type" value="Genomic_DNA"/>
</dbReference>
<evidence type="ECO:0000259" key="1">
    <source>
        <dbReference type="Pfam" id="PF06381"/>
    </source>
</evidence>
<dbReference type="Pfam" id="PF06381">
    <property type="entry name" value="Phage_portal_3"/>
    <property type="match status" value="1"/>
</dbReference>
<accession>A0A8S5SJ37</accession>